<evidence type="ECO:0000256" key="2">
    <source>
        <dbReference type="ARBA" id="ARBA00001997"/>
    </source>
</evidence>
<feature type="active site" description="Proton acceptor" evidence="5">
    <location>
        <position position="60"/>
    </location>
</feature>
<dbReference type="Gene3D" id="2.60.120.10">
    <property type="entry name" value="Jelly Rolls"/>
    <property type="match status" value="1"/>
</dbReference>
<evidence type="ECO:0000313" key="8">
    <source>
        <dbReference type="EMBL" id="PUD98165.1"/>
    </source>
</evidence>
<reference evidence="8 9" key="1">
    <citation type="submission" date="2018-01" db="EMBL/GenBank/DDBJ databases">
        <title>Novel co-symbiosis in the lucinid bivalve Phacoides pectinatus.</title>
        <authorList>
            <person name="Lim S.J."/>
            <person name="Davis B.G."/>
            <person name="Gill D.E."/>
            <person name="Engel A.S."/>
            <person name="Anderson L.C."/>
            <person name="Campbell B.J."/>
        </authorList>
    </citation>
    <scope>NUCLEOTIDE SEQUENCE [LARGE SCALE GENOMIC DNA]</scope>
    <source>
        <strain evidence="8">N3_P5</strain>
    </source>
</reference>
<dbReference type="UniPathway" id="UPA00124"/>
<comment type="similarity">
    <text evidence="7">Belongs to the dTDP-4-dehydrorhamnose 3,5-epimerase family.</text>
</comment>
<dbReference type="PANTHER" id="PTHR21047">
    <property type="entry name" value="DTDP-6-DEOXY-D-GLUCOSE-3,5 EPIMERASE"/>
    <property type="match status" value="1"/>
</dbReference>
<comment type="subunit">
    <text evidence="7">Homodimer.</text>
</comment>
<feature type="site" description="Participates in a stacking interaction with the thymidine ring of dTDP-4-oxo-6-deoxyglucose" evidence="6">
    <location>
        <position position="135"/>
    </location>
</feature>
<dbReference type="InterPro" id="IPR011051">
    <property type="entry name" value="RmlC_Cupin_sf"/>
</dbReference>
<dbReference type="NCBIfam" id="TIGR01221">
    <property type="entry name" value="rmlC"/>
    <property type="match status" value="1"/>
</dbReference>
<dbReference type="PANTHER" id="PTHR21047:SF2">
    <property type="entry name" value="THYMIDINE DIPHOSPHO-4-KETO-RHAMNOSE 3,5-EPIMERASE"/>
    <property type="match status" value="1"/>
</dbReference>
<accession>A0A6N4DMB4</accession>
<comment type="caution">
    <text evidence="8">The sequence shown here is derived from an EMBL/GenBank/DDBJ whole genome shotgun (WGS) entry which is preliminary data.</text>
</comment>
<evidence type="ECO:0000313" key="9">
    <source>
        <dbReference type="Proteomes" id="UP000250928"/>
    </source>
</evidence>
<dbReference type="AlphaFoldDB" id="A0A6N4DMB4"/>
<dbReference type="GO" id="GO:0005829">
    <property type="term" value="C:cytosol"/>
    <property type="evidence" value="ECO:0007669"/>
    <property type="project" value="TreeGrafter"/>
</dbReference>
<dbReference type="SUPFAM" id="SSF51182">
    <property type="entry name" value="RmlC-like cupins"/>
    <property type="match status" value="1"/>
</dbReference>
<name>A0A6N4DMB4_9GAMM</name>
<evidence type="ECO:0000256" key="5">
    <source>
        <dbReference type="PIRSR" id="PIRSR600888-1"/>
    </source>
</evidence>
<dbReference type="GO" id="GO:0019305">
    <property type="term" value="P:dTDP-rhamnose biosynthetic process"/>
    <property type="evidence" value="ECO:0007669"/>
    <property type="project" value="UniProtKB-UniRule"/>
</dbReference>
<dbReference type="GO" id="GO:0008830">
    <property type="term" value="F:dTDP-4-dehydrorhamnose 3,5-epimerase activity"/>
    <property type="evidence" value="ECO:0007669"/>
    <property type="project" value="UniProtKB-UniRule"/>
</dbReference>
<protein>
    <recommendedName>
        <fullName evidence="4 7">dTDP-4-dehydrorhamnose 3,5-epimerase</fullName>
        <ecNumber evidence="3 7">5.1.3.13</ecNumber>
    </recommendedName>
    <alternativeName>
        <fullName evidence="7">Thymidine diphospho-4-keto-rhamnose 3,5-epimerase</fullName>
    </alternativeName>
</protein>
<dbReference type="Proteomes" id="UP000250928">
    <property type="component" value="Unassembled WGS sequence"/>
</dbReference>
<gene>
    <name evidence="8" type="primary">rfbC</name>
    <name evidence="8" type="ORF">C3L24_13270</name>
</gene>
<organism evidence="8 9">
    <name type="scientific">Candidatus Sedimenticola endophacoides</name>
    <dbReference type="NCBI Taxonomy" id="2548426"/>
    <lineage>
        <taxon>Bacteria</taxon>
        <taxon>Pseudomonadati</taxon>
        <taxon>Pseudomonadota</taxon>
        <taxon>Gammaproteobacteria</taxon>
        <taxon>Chromatiales</taxon>
        <taxon>Sedimenticolaceae</taxon>
        <taxon>Sedimenticola</taxon>
    </lineage>
</organism>
<dbReference type="Pfam" id="PF00908">
    <property type="entry name" value="dTDP_sugar_isom"/>
    <property type="match status" value="1"/>
</dbReference>
<proteinExistence type="inferred from homology"/>
<sequence length="187" mass="21127">MKIIETPLPGVLIIEPQRFGDQRGFFLETYRQSLFGELGIGTFHQDNHSRSARGVLRGLHYQLHQPQGKLVRVACGAVFDVAVDVRGGSPTFGQWYGATLDDERMRMMYIPPGFAHGFVVLSERADFIYKCTDYYHPASEQGIAWNDPGIGIDWPLDDVTLSDKDRQNPRLDAQPAERLPLYTWDGA</sequence>
<keyword evidence="7" id="KW-0413">Isomerase</keyword>
<dbReference type="InterPro" id="IPR000888">
    <property type="entry name" value="RmlC-like"/>
</dbReference>
<feature type="active site" description="Proton donor" evidence="5">
    <location>
        <position position="129"/>
    </location>
</feature>
<dbReference type="EMBL" id="PQCO01000320">
    <property type="protein sequence ID" value="PUD98165.1"/>
    <property type="molecule type" value="Genomic_DNA"/>
</dbReference>
<evidence type="ECO:0000256" key="1">
    <source>
        <dbReference type="ARBA" id="ARBA00001298"/>
    </source>
</evidence>
<evidence type="ECO:0000256" key="6">
    <source>
        <dbReference type="PIRSR" id="PIRSR600888-3"/>
    </source>
</evidence>
<comment type="catalytic activity">
    <reaction evidence="1 7">
        <text>dTDP-4-dehydro-6-deoxy-alpha-D-glucose = dTDP-4-dehydro-beta-L-rhamnose</text>
        <dbReference type="Rhea" id="RHEA:16969"/>
        <dbReference type="ChEBI" id="CHEBI:57649"/>
        <dbReference type="ChEBI" id="CHEBI:62830"/>
        <dbReference type="EC" id="5.1.3.13"/>
    </reaction>
</comment>
<dbReference type="GO" id="GO:0000271">
    <property type="term" value="P:polysaccharide biosynthetic process"/>
    <property type="evidence" value="ECO:0007669"/>
    <property type="project" value="TreeGrafter"/>
</dbReference>
<comment type="function">
    <text evidence="2 7">Catalyzes the epimerization of the C3' and C5'positions of dTDP-6-deoxy-D-xylo-4-hexulose, forming dTDP-6-deoxy-L-lyxo-4-hexulose.</text>
</comment>
<evidence type="ECO:0000256" key="4">
    <source>
        <dbReference type="ARBA" id="ARBA00019595"/>
    </source>
</evidence>
<dbReference type="InterPro" id="IPR014710">
    <property type="entry name" value="RmlC-like_jellyroll"/>
</dbReference>
<dbReference type="CDD" id="cd00438">
    <property type="entry name" value="cupin_RmlC"/>
    <property type="match status" value="1"/>
</dbReference>
<evidence type="ECO:0000256" key="3">
    <source>
        <dbReference type="ARBA" id="ARBA00012098"/>
    </source>
</evidence>
<comment type="pathway">
    <text evidence="7">Carbohydrate biosynthesis; dTDP-L-rhamnose biosynthesis.</text>
</comment>
<dbReference type="EC" id="5.1.3.13" evidence="3 7"/>
<evidence type="ECO:0000256" key="7">
    <source>
        <dbReference type="RuleBase" id="RU364069"/>
    </source>
</evidence>